<evidence type="ECO:0000313" key="2">
    <source>
        <dbReference type="Proteomes" id="UP001390339"/>
    </source>
</evidence>
<reference evidence="1 2" key="1">
    <citation type="journal article" date="2024" name="IMA Fungus">
        <title>Apiospora arundinis, a panoply of carbohydrate-active enzymes and secondary metabolites.</title>
        <authorList>
            <person name="Sorensen T."/>
            <person name="Petersen C."/>
            <person name="Muurmann A.T."/>
            <person name="Christiansen J.V."/>
            <person name="Brundto M.L."/>
            <person name="Overgaard C.K."/>
            <person name="Boysen A.T."/>
            <person name="Wollenberg R.D."/>
            <person name="Larsen T.O."/>
            <person name="Sorensen J.L."/>
            <person name="Nielsen K.L."/>
            <person name="Sondergaard T.E."/>
        </authorList>
    </citation>
    <scope>NUCLEOTIDE SEQUENCE [LARGE SCALE GENOMIC DNA]</scope>
    <source>
        <strain evidence="1 2">AAU 773</strain>
    </source>
</reference>
<dbReference type="Proteomes" id="UP001390339">
    <property type="component" value="Unassembled WGS sequence"/>
</dbReference>
<name>A0ABR2IIG7_9PEZI</name>
<organism evidence="1 2">
    <name type="scientific">Apiospora arundinis</name>
    <dbReference type="NCBI Taxonomy" id="335852"/>
    <lineage>
        <taxon>Eukaryota</taxon>
        <taxon>Fungi</taxon>
        <taxon>Dikarya</taxon>
        <taxon>Ascomycota</taxon>
        <taxon>Pezizomycotina</taxon>
        <taxon>Sordariomycetes</taxon>
        <taxon>Xylariomycetidae</taxon>
        <taxon>Amphisphaeriales</taxon>
        <taxon>Apiosporaceae</taxon>
        <taxon>Apiospora</taxon>
    </lineage>
</organism>
<sequence length="227" mass="24135">MSSTRCGDDPKWPPSFMNKFFVVAAMGSVDFVDVPVTEGVSFSWGKASLVVEDAASSSGTAIVVVDDALDVVDGARHETSVVDDALVAARLLWWRGNIGIPVPKLRQDSPALADVCGASAVCAASVAPRTAPRMRRHFHTMTTQGGRASTRPTRAMMDSVVTLILLLFPPPPPPPPPPPLFDMVTIGEARLLLGLLVGSSTPICFSDLILEFCVFGSRSQVERCASI</sequence>
<proteinExistence type="predicted"/>
<gene>
    <name evidence="1" type="ORF">PGQ11_009622</name>
</gene>
<dbReference type="EMBL" id="JAPCWZ010000005">
    <property type="protein sequence ID" value="KAK8863387.1"/>
    <property type="molecule type" value="Genomic_DNA"/>
</dbReference>
<keyword evidence="2" id="KW-1185">Reference proteome</keyword>
<evidence type="ECO:0000313" key="1">
    <source>
        <dbReference type="EMBL" id="KAK8863387.1"/>
    </source>
</evidence>
<comment type="caution">
    <text evidence="1">The sequence shown here is derived from an EMBL/GenBank/DDBJ whole genome shotgun (WGS) entry which is preliminary data.</text>
</comment>
<protein>
    <submittedName>
        <fullName evidence="1">Uncharacterized protein</fullName>
    </submittedName>
</protein>
<accession>A0ABR2IIG7</accession>